<evidence type="ECO:0000256" key="2">
    <source>
        <dbReference type="ARBA" id="ARBA00023157"/>
    </source>
</evidence>
<dbReference type="OrthoDB" id="2152335at2759"/>
<name>A0A7I4YSJ7_HAECO</name>
<dbReference type="InterPro" id="IPR050958">
    <property type="entry name" value="Cell_Adh-Cytoskel_Orgn"/>
</dbReference>
<dbReference type="FunFam" id="2.60.40.10:FF:000107">
    <property type="entry name" value="Myosin, light chain kinase a"/>
    <property type="match status" value="1"/>
</dbReference>
<feature type="compositionally biased region" description="Polar residues" evidence="4">
    <location>
        <begin position="2543"/>
        <end position="2554"/>
    </location>
</feature>
<feature type="compositionally biased region" description="Basic and acidic residues" evidence="4">
    <location>
        <begin position="2452"/>
        <end position="2464"/>
    </location>
</feature>
<feature type="compositionally biased region" description="Basic and acidic residues" evidence="4">
    <location>
        <begin position="1019"/>
        <end position="1038"/>
    </location>
</feature>
<feature type="compositionally biased region" description="Polar residues" evidence="4">
    <location>
        <begin position="495"/>
        <end position="508"/>
    </location>
</feature>
<feature type="region of interest" description="Disordered" evidence="4">
    <location>
        <begin position="2337"/>
        <end position="2367"/>
    </location>
</feature>
<keyword evidence="2" id="KW-1015">Disulfide bond</keyword>
<dbReference type="Gene3D" id="2.60.40.10">
    <property type="entry name" value="Immunoglobulins"/>
    <property type="match status" value="3"/>
</dbReference>
<feature type="region of interest" description="Disordered" evidence="4">
    <location>
        <begin position="473"/>
        <end position="822"/>
    </location>
</feature>
<dbReference type="GO" id="GO:0005886">
    <property type="term" value="C:plasma membrane"/>
    <property type="evidence" value="ECO:0007669"/>
    <property type="project" value="TreeGrafter"/>
</dbReference>
<evidence type="ECO:0000256" key="1">
    <source>
        <dbReference type="ARBA" id="ARBA00022729"/>
    </source>
</evidence>
<feature type="compositionally biased region" description="Basic and acidic residues" evidence="4">
    <location>
        <begin position="713"/>
        <end position="732"/>
    </location>
</feature>
<feature type="region of interest" description="Disordered" evidence="4">
    <location>
        <begin position="1459"/>
        <end position="1486"/>
    </location>
</feature>
<feature type="region of interest" description="Disordered" evidence="4">
    <location>
        <begin position="2393"/>
        <end position="2496"/>
    </location>
</feature>
<feature type="region of interest" description="Disordered" evidence="4">
    <location>
        <begin position="1271"/>
        <end position="1293"/>
    </location>
</feature>
<feature type="compositionally biased region" description="Basic and acidic residues" evidence="4">
    <location>
        <begin position="883"/>
        <end position="902"/>
    </location>
</feature>
<feature type="compositionally biased region" description="Basic and acidic residues" evidence="4">
    <location>
        <begin position="985"/>
        <end position="1004"/>
    </location>
</feature>
<feature type="compositionally biased region" description="Basic and acidic residues" evidence="4">
    <location>
        <begin position="1053"/>
        <end position="1072"/>
    </location>
</feature>
<feature type="compositionally biased region" description="Basic and acidic residues" evidence="4">
    <location>
        <begin position="439"/>
        <end position="454"/>
    </location>
</feature>
<evidence type="ECO:0000256" key="4">
    <source>
        <dbReference type="SAM" id="MobiDB-lite"/>
    </source>
</evidence>
<dbReference type="InterPro" id="IPR036179">
    <property type="entry name" value="Ig-like_dom_sf"/>
</dbReference>
<feature type="compositionally biased region" description="Basic and acidic residues" evidence="4">
    <location>
        <begin position="2612"/>
        <end position="2623"/>
    </location>
</feature>
<dbReference type="InterPro" id="IPR007110">
    <property type="entry name" value="Ig-like_dom"/>
</dbReference>
<protein>
    <submittedName>
        <fullName evidence="7">Ig-like domain-containing protein</fullName>
    </submittedName>
</protein>
<feature type="region of interest" description="Disordered" evidence="4">
    <location>
        <begin position="1854"/>
        <end position="1929"/>
    </location>
</feature>
<keyword evidence="3" id="KW-0393">Immunoglobulin domain</keyword>
<keyword evidence="6" id="KW-1185">Reference proteome</keyword>
<feature type="compositionally biased region" description="Basic and acidic residues" evidence="4">
    <location>
        <begin position="28"/>
        <end position="41"/>
    </location>
</feature>
<feature type="region of interest" description="Disordered" evidence="4">
    <location>
        <begin position="199"/>
        <end position="264"/>
    </location>
</feature>
<dbReference type="InterPro" id="IPR013098">
    <property type="entry name" value="Ig_I-set"/>
</dbReference>
<feature type="compositionally biased region" description="Basic and acidic residues" evidence="4">
    <location>
        <begin position="740"/>
        <end position="752"/>
    </location>
</feature>
<evidence type="ECO:0000259" key="5">
    <source>
        <dbReference type="PROSITE" id="PS50835"/>
    </source>
</evidence>
<organism evidence="6 7">
    <name type="scientific">Haemonchus contortus</name>
    <name type="common">Barber pole worm</name>
    <dbReference type="NCBI Taxonomy" id="6289"/>
    <lineage>
        <taxon>Eukaryota</taxon>
        <taxon>Metazoa</taxon>
        <taxon>Ecdysozoa</taxon>
        <taxon>Nematoda</taxon>
        <taxon>Chromadorea</taxon>
        <taxon>Rhabditida</taxon>
        <taxon>Rhabditina</taxon>
        <taxon>Rhabditomorpha</taxon>
        <taxon>Strongyloidea</taxon>
        <taxon>Trichostrongylidae</taxon>
        <taxon>Haemonchus</taxon>
    </lineage>
</organism>
<evidence type="ECO:0000256" key="3">
    <source>
        <dbReference type="ARBA" id="ARBA00023319"/>
    </source>
</evidence>
<sequence>MGTHMRKIITPVPVNPESSNLVGLPKAGWEHIWSEENEKEAPFPPKSPKKISRTQKRLTQSLALQKLGAEDDGLTQENPAEKSHGEQGSEVRCDDAESAPEDHDVKAECADVFQTKDAPAVEIEFKKSSNNSSVDHVKGISTAITTSFNECSINVEFSKKGKSLRVGRRLKHNSLCKDVLTRDMTALREFAGLSGDAGVPCSTTNESNREKSSMRTRGSENLLLSTRSGSKPYPGVMTTTRTDQSEDTMREDRRTVEKTSFSERTAEAEICKTGDTQDDNIEKVAVMKVNSSTSVSERSTKANLNARGNHSDASAEKFIEEKPVDSTSFIDRSTKTKLISKGSRQDEKAAKTIYKRTSDSTCYSERSSSSEMMRRGDRQIENVEKTVGENVNVSTSFSEQSARTKLGATSDGRNVSIGKTVDGKTTDSTSFSECSAKPETFKADKSEHDDVEKTVGEKAIDCTSFSDRAAKARLTSEGRRQEFSAEKTVEEKAAENTSLSQRSATVKLTSKENRQELNAGKAFDEKTADSASFSEHSAKAKTLRADQKESDKVGKTVDEKPAESTSFSERSAKAKLTSKKGRQEFTAEKTFDEKTADSMSFAERSAKAETIKSDQIEHDKVERTADEKAAENTSFSERSTKAKLTSERSRGNLGAEKTVDDRTAVSTSFSERSAKAKTFKTDRSEHDGVVKAIDEKAADSTSFSERSAKARTFKTDQSEHDGVEKAIDEKAADSTSFSERSTKAKLTSEKSRGNLGVEKTVDDRTADSTSFSERSAKAKTFKTDRSEHDGVEKAIDEKAADSTSFSERSAKARTFKTDESEHYGVEKTVDERAAENLSFSERSTKAKLTTKEHLQKFTAEKTVDERAADSTSFSERSAKARTFKTDQSEHDGVVQTVDEKAADSTSFSERSTKAKLTSERSRGNLGVEKTVDDRTAVSTSFSERSAEGKTFKTDQSEHDGVVQTVDEKAADSTSFSERSAKARTFKTDQSEHDGVVQTVDKKAADSTSFSERSAKARTFKTDQSEHDGVVQTVDKKAADSTSFSERSAKARTFKTDQSEHDGVVQTVDEKAADSTSFSERSTKAKLTSERSRGNLGVEKTVDDRTADSTSFSERSAKVKTFKTDRSEHDGVEKAIDEKAADSTSFSERSAKAKTFKTDQSEQDNVGKTVEERAAENLSFSERSTKAKLTSKEHRQKFTAETTVDENAAGSTSFSERTVKARLTSEGRPQDFRAEKTIDENAATSLSQRFTTANLTSKDSCQEFNAEKTVDEKAANSTKFSERSVKAKLTSTNNHQDISADKAVEEKAADNTSFSELSARAKVYKVMADKYSGAEKTLGKRSVEGTNSSERSVKADLVRESDRQNDKAEKSVEQINDGPIFSERSAQAGISGNEYVQDVSKEEISGDRATDSTQLTEQFVETQLSETGFGKREEVDIAVGKSTVEKTSFSERAKKVKPISKRGRHDVNEEKSANNTKFSAQTAGAKISREDDISDNIAETTVDSTGEECMEATKFAGQDIYAENAVRRGQTGSHSLCEQSTEAEILQTREEPDIKVEKVFIEGTSDGISYGEQYADVTLASAKVLQRDSERVFNGTISTTLSSQFSNIQLHKPDGEEEATDTTASQVADYQEYSELNKEAFFLSQTEEKHFEGALKENATDQVAFSECTSSSYITKSSKQENAPFLGAPAAMRDVGGVWAIKEKTKQSEEKRAIAARSEAAPIEKGSVGFNIEVGDIGNAIQKISNLSELLDTDSANPTSMSRAVSNMMNCSSHSFIPPMSTIFTEEEGSATDCEECSFAILSLPLSTTVKVAETFAVAVSEPQLLSPAQSRSGFSEEKGSGSEATVLNEEELGQVQGSSHQKRLPAGKSKPSNIKYLSDETEKLLKKKAKHSERANRSSELMDSENDFGNQSTDQMADLGTDSDLAAGLSDNDVTSRRISNVMAAPEATAEALNNSNAHENETNHRAPVFRIKKQLVKCAEGKPLSLRTFISASPEPTLSVYHNDDLICANRAESLVKEGDNLYSFTFSVESLRVEDGGKLTIKAKNHLGSDECVTYIDVAEEARQRFSKFDFNNFEREFEAAEITTSIADVAVVKGETARLHGKVSGYPIPEMIWLKNGVEFNPMSMLDKYNVDILPDGTFTMEIADCNLDDDDVYALLVENMAGIDSCDFQVFVSNPVGDSKERGHRKKALRSLNRNEVVSSDNEIENRIQKKRRRIRKVVERANPNAPRLTQRLVPPHFEKILSDQDATEGEKVVMMVTMEGNPPPEVRFYRDGKLICDDDKYEIRHETHPISKHSLIVKNAEKTEEAEYACQAVNPAGEAWCYSDLTVRPTGRTEKISTDDQSEVETPITDLLTPEEPKLSKEVTEACEVEQGNRADTLQQCGLEEMGAKASTRRGKQKKQSKDEPQQGLLDRRWGDPEATTSVEGRKGKQSAANELEGSLPQTNAGQRRESRSIEKAGDVGDGEPDSKNVMNLIKHGPPSPDTTGKKKKNIPKALLIPSQISSRFGDPSILHSEASVTKSIKAPDKSAEVTSPIKRPQSANISVKIHSTSRSRSASGARSEGEFSFDLRSGTTKKNVVRNEASATLKLQPESKNQTGLPPKHVKKDVKKEGKGEKPKVASEINNVELIPSEILGQVGTKEDIYSHQDRKYKENEVQYSEKEKSAVAKYVEEKERNRLKG</sequence>
<feature type="region of interest" description="Disordered" evidence="4">
    <location>
        <begin position="394"/>
        <end position="454"/>
    </location>
</feature>
<feature type="region of interest" description="Disordered" evidence="4">
    <location>
        <begin position="858"/>
        <end position="1215"/>
    </location>
</feature>
<feature type="compositionally biased region" description="Basic and acidic residues" evidence="4">
    <location>
        <begin position="679"/>
        <end position="698"/>
    </location>
</feature>
<accession>A0A7I4YSJ7</accession>
<feature type="compositionally biased region" description="Basic and acidic residues" evidence="4">
    <location>
        <begin position="604"/>
        <end position="630"/>
    </location>
</feature>
<reference evidence="7" key="1">
    <citation type="submission" date="2020-12" db="UniProtKB">
        <authorList>
            <consortium name="WormBaseParasite"/>
        </authorList>
    </citation>
    <scope>IDENTIFICATION</scope>
    <source>
        <strain evidence="7">MHco3</strain>
    </source>
</reference>
<dbReference type="InterPro" id="IPR003599">
    <property type="entry name" value="Ig_sub"/>
</dbReference>
<feature type="compositionally biased region" description="Basic and acidic residues" evidence="4">
    <location>
        <begin position="543"/>
        <end position="562"/>
    </location>
</feature>
<evidence type="ECO:0000313" key="6">
    <source>
        <dbReference type="Proteomes" id="UP000025227"/>
    </source>
</evidence>
<feature type="region of interest" description="Disordered" evidence="4">
    <location>
        <begin position="2520"/>
        <end position="2627"/>
    </location>
</feature>
<evidence type="ECO:0000313" key="7">
    <source>
        <dbReference type="WBParaSite" id="HCON_00131940-00001"/>
    </source>
</evidence>
<feature type="region of interest" description="Disordered" evidence="4">
    <location>
        <begin position="1"/>
        <end position="103"/>
    </location>
</feature>
<feature type="compositionally biased region" description="Basic and acidic residues" evidence="4">
    <location>
        <begin position="581"/>
        <end position="596"/>
    </location>
</feature>
<feature type="compositionally biased region" description="Basic and acidic residues" evidence="4">
    <location>
        <begin position="1350"/>
        <end position="1371"/>
    </location>
</feature>
<feature type="compositionally biased region" description="Basic residues" evidence="4">
    <location>
        <begin position="47"/>
        <end position="56"/>
    </location>
</feature>
<dbReference type="FunFam" id="2.60.40.10:FF:002550">
    <property type="entry name" value="Titin homolog"/>
    <property type="match status" value="1"/>
</dbReference>
<feature type="compositionally biased region" description="Polar residues" evidence="4">
    <location>
        <begin position="394"/>
        <end position="403"/>
    </location>
</feature>
<keyword evidence="1" id="KW-0732">Signal</keyword>
<dbReference type="WBParaSite" id="HCON_00131940-00001">
    <property type="protein sequence ID" value="HCON_00131940-00001"/>
    <property type="gene ID" value="HCON_00131940"/>
</dbReference>
<feature type="domain" description="Ig-like" evidence="5">
    <location>
        <begin position="2240"/>
        <end position="2333"/>
    </location>
</feature>
<proteinExistence type="predicted"/>
<dbReference type="PROSITE" id="PS50835">
    <property type="entry name" value="IG_LIKE"/>
    <property type="match status" value="1"/>
</dbReference>
<feature type="compositionally biased region" description="Polar residues" evidence="4">
    <location>
        <begin position="1472"/>
        <end position="1481"/>
    </location>
</feature>
<feature type="compositionally biased region" description="Basic and acidic residues" evidence="4">
    <location>
        <begin position="1271"/>
        <end position="1284"/>
    </location>
</feature>
<feature type="compositionally biased region" description="Basic and acidic residues" evidence="4">
    <location>
        <begin position="79"/>
        <end position="103"/>
    </location>
</feature>
<feature type="compositionally biased region" description="Basic and acidic residues" evidence="4">
    <location>
        <begin position="781"/>
        <end position="800"/>
    </location>
</feature>
<dbReference type="GO" id="GO:0007156">
    <property type="term" value="P:homophilic cell adhesion via plasma membrane adhesion molecules"/>
    <property type="evidence" value="ECO:0007669"/>
    <property type="project" value="TreeGrafter"/>
</dbReference>
<dbReference type="SMART" id="SM00409">
    <property type="entry name" value="IG"/>
    <property type="match status" value="3"/>
</dbReference>
<feature type="compositionally biased region" description="Basic and acidic residues" evidence="4">
    <location>
        <begin position="1121"/>
        <end position="1140"/>
    </location>
</feature>
<dbReference type="Proteomes" id="UP000025227">
    <property type="component" value="Unplaced"/>
</dbReference>
<feature type="compositionally biased region" description="Polar residues" evidence="4">
    <location>
        <begin position="292"/>
        <end position="308"/>
    </location>
</feature>
<dbReference type="PANTHER" id="PTHR45080">
    <property type="entry name" value="CONTACTIN 5"/>
    <property type="match status" value="1"/>
</dbReference>
<feature type="region of interest" description="Disordered" evidence="4">
    <location>
        <begin position="1338"/>
        <end position="1385"/>
    </location>
</feature>
<dbReference type="Pfam" id="PF07679">
    <property type="entry name" value="I-set"/>
    <property type="match status" value="3"/>
</dbReference>
<feature type="compositionally biased region" description="Basic and acidic residues" evidence="4">
    <location>
        <begin position="2405"/>
        <end position="2421"/>
    </location>
</feature>
<dbReference type="SUPFAM" id="SSF48726">
    <property type="entry name" value="Immunoglobulin"/>
    <property type="match status" value="3"/>
</dbReference>
<feature type="region of interest" description="Disordered" evidence="4">
    <location>
        <begin position="292"/>
        <end position="312"/>
    </location>
</feature>
<dbReference type="PANTHER" id="PTHR45080:SF8">
    <property type="entry name" value="IG-LIKE DOMAIN-CONTAINING PROTEIN"/>
    <property type="match status" value="1"/>
</dbReference>
<feature type="compositionally biased region" description="Basic and acidic residues" evidence="4">
    <location>
        <begin position="858"/>
        <end position="868"/>
    </location>
</feature>
<feature type="compositionally biased region" description="Basic and acidic residues" evidence="4">
    <location>
        <begin position="910"/>
        <end position="922"/>
    </location>
</feature>
<feature type="compositionally biased region" description="Basic and acidic residues" evidence="4">
    <location>
        <begin position="473"/>
        <end position="494"/>
    </location>
</feature>
<feature type="compositionally biased region" description="Basic and acidic residues" evidence="4">
    <location>
        <begin position="1080"/>
        <end position="1092"/>
    </location>
</feature>
<feature type="compositionally biased region" description="Basic and acidic residues" evidence="4">
    <location>
        <begin position="638"/>
        <end position="650"/>
    </location>
</feature>
<feature type="compositionally biased region" description="Basic and acidic residues" evidence="4">
    <location>
        <begin position="944"/>
        <end position="970"/>
    </location>
</feature>
<dbReference type="InterPro" id="IPR013783">
    <property type="entry name" value="Ig-like_fold"/>
</dbReference>
<feature type="compositionally biased region" description="Basic and acidic residues" evidence="4">
    <location>
        <begin position="243"/>
        <end position="264"/>
    </location>
</feature>
<feature type="region of interest" description="Disordered" evidence="4">
    <location>
        <begin position="2646"/>
        <end position="2668"/>
    </location>
</feature>